<dbReference type="GO" id="GO:0020037">
    <property type="term" value="F:heme binding"/>
    <property type="evidence" value="ECO:0007669"/>
    <property type="project" value="InterPro"/>
</dbReference>
<comment type="caution">
    <text evidence="15">The sequence shown here is derived from an EMBL/GenBank/DDBJ whole genome shotgun (WGS) entry which is preliminary data.</text>
</comment>
<sequence length="493" mass="57835">MYIRETLFAIISTFIFHLIWKWKRFFYLASKIPRSQFDFSWQGVKDVINADNRIAFKMIYESFDGIDGLAKTWLGPMLFVIISSPEDVKIVMNSRDCFDKPYFVRWPGSIPKGSLFGSLDYWHKHRKILDPYFGQQKLKKFATLFDEKSKILTGNVAQKLNQGDFDIFHYMTALTLEIILNAMELDVDIQNLETKLRDVTIKGLETASKLVAIRMFKFWLHPDFIYKRTKMYIDETKAKSYAYTYAEDVIDNIRKKLNDDIDEEDKPTTFMRALMSPKFNLSESEISDEIKTLLVAAQDTTGISMSATLLLLAMHKDKQAKVIDEMHRVIGNNPDIPFTDFDKLNELHYLEMVINEALRLMPVVPFVFRSVDSEITSHEGYIIPPNANLIIPIFKIQRNKTFWGEDADKFRPERFEKENIKKVNSYAFLPFTRGPRMCLGWRYAMMLMKIQLCNFLVRYEVDTSLKYEELEFELNVTLNICQGFKISIKERNI</sequence>
<keyword evidence="6 14" id="KW-0349">Heme</keyword>
<evidence type="ECO:0000256" key="5">
    <source>
        <dbReference type="ARBA" id="ARBA00010617"/>
    </source>
</evidence>
<dbReference type="Proteomes" id="UP001107558">
    <property type="component" value="Chromosome 3"/>
</dbReference>
<dbReference type="InterPro" id="IPR050196">
    <property type="entry name" value="Cytochrome_P450_Monoox"/>
</dbReference>
<organism evidence="15 16">
    <name type="scientific">Polypedilum vanderplanki</name>
    <name type="common">Sleeping chironomid midge</name>
    <dbReference type="NCBI Taxonomy" id="319348"/>
    <lineage>
        <taxon>Eukaryota</taxon>
        <taxon>Metazoa</taxon>
        <taxon>Ecdysozoa</taxon>
        <taxon>Arthropoda</taxon>
        <taxon>Hexapoda</taxon>
        <taxon>Insecta</taxon>
        <taxon>Pterygota</taxon>
        <taxon>Neoptera</taxon>
        <taxon>Endopterygota</taxon>
        <taxon>Diptera</taxon>
        <taxon>Nematocera</taxon>
        <taxon>Chironomoidea</taxon>
        <taxon>Chironomidae</taxon>
        <taxon>Chironominae</taxon>
        <taxon>Polypedilum</taxon>
        <taxon>Polypedilum</taxon>
    </lineage>
</organism>
<dbReference type="EMBL" id="JADBJN010000003">
    <property type="protein sequence ID" value="KAG5670858.1"/>
    <property type="molecule type" value="Genomic_DNA"/>
</dbReference>
<keyword evidence="13" id="KW-0472">Membrane</keyword>
<proteinExistence type="inferred from homology"/>
<name>A0A9J6BM65_POLVA</name>
<accession>A0A9J6BM65</accession>
<feature type="binding site" description="axial binding residue" evidence="14">
    <location>
        <position position="438"/>
    </location>
    <ligand>
        <name>heme</name>
        <dbReference type="ChEBI" id="CHEBI:30413"/>
    </ligand>
    <ligandPart>
        <name>Fe</name>
        <dbReference type="ChEBI" id="CHEBI:18248"/>
    </ligandPart>
</feature>
<comment type="subcellular location">
    <subcellularLocation>
        <location evidence="4">Endoplasmic reticulum membrane</location>
        <topology evidence="4">Peripheral membrane protein</topology>
    </subcellularLocation>
    <subcellularLocation>
        <location evidence="3">Microsome membrane</location>
        <topology evidence="3">Peripheral membrane protein</topology>
    </subcellularLocation>
</comment>
<evidence type="ECO:0000256" key="2">
    <source>
        <dbReference type="ARBA" id="ARBA00003690"/>
    </source>
</evidence>
<evidence type="ECO:0000256" key="8">
    <source>
        <dbReference type="ARBA" id="ARBA00022824"/>
    </source>
</evidence>
<keyword evidence="8" id="KW-0256">Endoplasmic reticulum</keyword>
<evidence type="ECO:0000256" key="4">
    <source>
        <dbReference type="ARBA" id="ARBA00004406"/>
    </source>
</evidence>
<dbReference type="GO" id="GO:0005506">
    <property type="term" value="F:iron ion binding"/>
    <property type="evidence" value="ECO:0007669"/>
    <property type="project" value="InterPro"/>
</dbReference>
<keyword evidence="16" id="KW-1185">Reference proteome</keyword>
<dbReference type="Pfam" id="PF00067">
    <property type="entry name" value="p450"/>
    <property type="match status" value="1"/>
</dbReference>
<keyword evidence="12" id="KW-0503">Monooxygenase</keyword>
<dbReference type="PRINTS" id="PR00463">
    <property type="entry name" value="EP450I"/>
</dbReference>
<keyword evidence="11 14" id="KW-0408">Iron</keyword>
<dbReference type="SUPFAM" id="SSF48264">
    <property type="entry name" value="Cytochrome P450"/>
    <property type="match status" value="1"/>
</dbReference>
<reference evidence="15" key="1">
    <citation type="submission" date="2021-03" db="EMBL/GenBank/DDBJ databases">
        <title>Chromosome level genome of the anhydrobiotic midge Polypedilum vanderplanki.</title>
        <authorList>
            <person name="Yoshida Y."/>
            <person name="Kikawada T."/>
            <person name="Gusev O."/>
        </authorList>
    </citation>
    <scope>NUCLEOTIDE SEQUENCE</scope>
    <source>
        <strain evidence="15">NIAS01</strain>
        <tissue evidence="15">Whole body or cell culture</tissue>
    </source>
</reference>
<dbReference type="OrthoDB" id="1470350at2759"/>
<dbReference type="PANTHER" id="PTHR24291">
    <property type="entry name" value="CYTOCHROME P450 FAMILY 4"/>
    <property type="match status" value="1"/>
</dbReference>
<evidence type="ECO:0000256" key="3">
    <source>
        <dbReference type="ARBA" id="ARBA00004174"/>
    </source>
</evidence>
<evidence type="ECO:0000256" key="7">
    <source>
        <dbReference type="ARBA" id="ARBA00022723"/>
    </source>
</evidence>
<evidence type="ECO:0000313" key="16">
    <source>
        <dbReference type="Proteomes" id="UP001107558"/>
    </source>
</evidence>
<evidence type="ECO:0000256" key="9">
    <source>
        <dbReference type="ARBA" id="ARBA00022848"/>
    </source>
</evidence>
<keyword evidence="9" id="KW-0492">Microsome</keyword>
<evidence type="ECO:0008006" key="17">
    <source>
        <dbReference type="Google" id="ProtNLM"/>
    </source>
</evidence>
<comment type="similarity">
    <text evidence="5">Belongs to the cytochrome P450 family.</text>
</comment>
<comment type="cofactor">
    <cofactor evidence="1 14">
        <name>heme</name>
        <dbReference type="ChEBI" id="CHEBI:30413"/>
    </cofactor>
</comment>
<evidence type="ECO:0000256" key="14">
    <source>
        <dbReference type="PIRSR" id="PIRSR602401-1"/>
    </source>
</evidence>
<keyword evidence="7 14" id="KW-0479">Metal-binding</keyword>
<keyword evidence="10" id="KW-0560">Oxidoreductase</keyword>
<dbReference type="InterPro" id="IPR002401">
    <property type="entry name" value="Cyt_P450_E_grp-I"/>
</dbReference>
<dbReference type="GO" id="GO:0016705">
    <property type="term" value="F:oxidoreductase activity, acting on paired donors, with incorporation or reduction of molecular oxygen"/>
    <property type="evidence" value="ECO:0007669"/>
    <property type="project" value="InterPro"/>
</dbReference>
<dbReference type="InterPro" id="IPR036396">
    <property type="entry name" value="Cyt_P450_sf"/>
</dbReference>
<dbReference type="InterPro" id="IPR001128">
    <property type="entry name" value="Cyt_P450"/>
</dbReference>
<protein>
    <recommendedName>
        <fullName evidence="17">Cytochrome P450</fullName>
    </recommendedName>
</protein>
<comment type="function">
    <text evidence="2">May be involved in the metabolism of insect hormones and in the breakdown of synthetic insecticides.</text>
</comment>
<evidence type="ECO:0000313" key="15">
    <source>
        <dbReference type="EMBL" id="KAG5670858.1"/>
    </source>
</evidence>
<dbReference type="AlphaFoldDB" id="A0A9J6BM65"/>
<evidence type="ECO:0000256" key="10">
    <source>
        <dbReference type="ARBA" id="ARBA00023002"/>
    </source>
</evidence>
<gene>
    <name evidence="15" type="ORF">PVAND_001092</name>
</gene>
<evidence type="ECO:0000256" key="6">
    <source>
        <dbReference type="ARBA" id="ARBA00022617"/>
    </source>
</evidence>
<evidence type="ECO:0000256" key="13">
    <source>
        <dbReference type="ARBA" id="ARBA00023136"/>
    </source>
</evidence>
<dbReference type="PRINTS" id="PR00385">
    <property type="entry name" value="P450"/>
</dbReference>
<evidence type="ECO:0000256" key="12">
    <source>
        <dbReference type="ARBA" id="ARBA00023033"/>
    </source>
</evidence>
<dbReference type="GO" id="GO:0004497">
    <property type="term" value="F:monooxygenase activity"/>
    <property type="evidence" value="ECO:0007669"/>
    <property type="project" value="UniProtKB-KW"/>
</dbReference>
<dbReference type="Gene3D" id="1.10.630.10">
    <property type="entry name" value="Cytochrome P450"/>
    <property type="match status" value="1"/>
</dbReference>
<dbReference type="PANTHER" id="PTHR24291:SF189">
    <property type="entry name" value="CYTOCHROME P450 4C3-RELATED"/>
    <property type="match status" value="1"/>
</dbReference>
<evidence type="ECO:0000256" key="1">
    <source>
        <dbReference type="ARBA" id="ARBA00001971"/>
    </source>
</evidence>
<evidence type="ECO:0000256" key="11">
    <source>
        <dbReference type="ARBA" id="ARBA00023004"/>
    </source>
</evidence>
<dbReference type="GO" id="GO:0005789">
    <property type="term" value="C:endoplasmic reticulum membrane"/>
    <property type="evidence" value="ECO:0007669"/>
    <property type="project" value="UniProtKB-SubCell"/>
</dbReference>